<sequence length="297" mass="33716">MSTPIRQLIKSKIKSPISPSVGCNKIATNRYENRLRVKSNSSQNFAKSLNFETAFHNASKNINLPFKDDFKSGFDRNNNITFEVTDYSQDILLINSPNKSKGSFGIVLRGIHQGNDVAVKVVKLSKNGSFLRESNALHLKHKNVVKVIEVVYNSNASYGIVLMEYLKSFRHLQSILDDQNIVFNQEIIIKYAIDVCEGLKYCHENGVLHLDIKPSNILVNQYGTCKLCDFGNSVKLDRTDEWKGQHATVAYAAPELLLGKLPTTQCDVYSLGILLWQMQYREIPYLEIDSMETIIYK</sequence>
<dbReference type="PROSITE" id="PS50011">
    <property type="entry name" value="PROTEIN_KINASE_DOM"/>
    <property type="match status" value="1"/>
</dbReference>
<dbReference type="SUPFAM" id="SSF56112">
    <property type="entry name" value="Protein kinase-like (PK-like)"/>
    <property type="match status" value="1"/>
</dbReference>
<dbReference type="Gene3D" id="1.10.510.10">
    <property type="entry name" value="Transferase(Phosphotransferase) domain 1"/>
    <property type="match status" value="1"/>
</dbReference>
<dbReference type="Pfam" id="PF00069">
    <property type="entry name" value="Pkinase"/>
    <property type="match status" value="1"/>
</dbReference>
<feature type="non-terminal residue" evidence="2">
    <location>
        <position position="297"/>
    </location>
</feature>
<evidence type="ECO:0000313" key="2">
    <source>
        <dbReference type="EMBL" id="KAF2887657.1"/>
    </source>
</evidence>
<comment type="caution">
    <text evidence="2">The sequence shown here is derived from an EMBL/GenBank/DDBJ whole genome shotgun (WGS) entry which is preliminary data.</text>
</comment>
<dbReference type="PANTHER" id="PTHR44329">
    <property type="entry name" value="SERINE/THREONINE-PROTEIN KINASE TNNI3K-RELATED"/>
    <property type="match status" value="1"/>
</dbReference>
<dbReference type="GO" id="GO:0005524">
    <property type="term" value="F:ATP binding"/>
    <property type="evidence" value="ECO:0007669"/>
    <property type="project" value="InterPro"/>
</dbReference>
<dbReference type="GO" id="GO:0004674">
    <property type="term" value="F:protein serine/threonine kinase activity"/>
    <property type="evidence" value="ECO:0007669"/>
    <property type="project" value="TreeGrafter"/>
</dbReference>
<gene>
    <name evidence="2" type="ORF">ILUMI_18516</name>
</gene>
<dbReference type="Gene3D" id="3.30.200.20">
    <property type="entry name" value="Phosphorylase Kinase, domain 1"/>
    <property type="match status" value="1"/>
</dbReference>
<protein>
    <recommendedName>
        <fullName evidence="1">Protein kinase domain-containing protein</fullName>
    </recommendedName>
</protein>
<dbReference type="InterPro" id="IPR011009">
    <property type="entry name" value="Kinase-like_dom_sf"/>
</dbReference>
<organism evidence="2 3">
    <name type="scientific">Ignelater luminosus</name>
    <name type="common">Cucubano</name>
    <name type="synonym">Pyrophorus luminosus</name>
    <dbReference type="NCBI Taxonomy" id="2038154"/>
    <lineage>
        <taxon>Eukaryota</taxon>
        <taxon>Metazoa</taxon>
        <taxon>Ecdysozoa</taxon>
        <taxon>Arthropoda</taxon>
        <taxon>Hexapoda</taxon>
        <taxon>Insecta</taxon>
        <taxon>Pterygota</taxon>
        <taxon>Neoptera</taxon>
        <taxon>Endopterygota</taxon>
        <taxon>Coleoptera</taxon>
        <taxon>Polyphaga</taxon>
        <taxon>Elateriformia</taxon>
        <taxon>Elateroidea</taxon>
        <taxon>Elateridae</taxon>
        <taxon>Agrypninae</taxon>
        <taxon>Pyrophorini</taxon>
        <taxon>Ignelater</taxon>
    </lineage>
</organism>
<reference evidence="2" key="1">
    <citation type="submission" date="2019-08" db="EMBL/GenBank/DDBJ databases">
        <title>The genome of the North American firefly Photinus pyralis.</title>
        <authorList>
            <consortium name="Photinus pyralis genome working group"/>
            <person name="Fallon T.R."/>
            <person name="Sander Lower S.E."/>
            <person name="Weng J.-K."/>
        </authorList>
    </citation>
    <scope>NUCLEOTIDE SEQUENCE</scope>
    <source>
        <strain evidence="2">TRF0915ILg1</strain>
        <tissue evidence="2">Whole body</tissue>
    </source>
</reference>
<dbReference type="PROSITE" id="PS00108">
    <property type="entry name" value="PROTEIN_KINASE_ST"/>
    <property type="match status" value="1"/>
</dbReference>
<proteinExistence type="predicted"/>
<keyword evidence="3" id="KW-1185">Reference proteome</keyword>
<dbReference type="EMBL" id="VTPC01082372">
    <property type="protein sequence ID" value="KAF2887657.1"/>
    <property type="molecule type" value="Genomic_DNA"/>
</dbReference>
<evidence type="ECO:0000259" key="1">
    <source>
        <dbReference type="PROSITE" id="PS50011"/>
    </source>
</evidence>
<name>A0A8K0CLY1_IGNLU</name>
<evidence type="ECO:0000313" key="3">
    <source>
        <dbReference type="Proteomes" id="UP000801492"/>
    </source>
</evidence>
<accession>A0A8K0CLY1</accession>
<dbReference type="InterPro" id="IPR051681">
    <property type="entry name" value="Ser/Thr_Kinases-Pseudokinases"/>
</dbReference>
<dbReference type="InterPro" id="IPR000719">
    <property type="entry name" value="Prot_kinase_dom"/>
</dbReference>
<dbReference type="SMART" id="SM00220">
    <property type="entry name" value="S_TKc"/>
    <property type="match status" value="1"/>
</dbReference>
<dbReference type="OrthoDB" id="4062651at2759"/>
<feature type="domain" description="Protein kinase" evidence="1">
    <location>
        <begin position="93"/>
        <end position="297"/>
    </location>
</feature>
<dbReference type="Proteomes" id="UP000801492">
    <property type="component" value="Unassembled WGS sequence"/>
</dbReference>
<dbReference type="InterPro" id="IPR008271">
    <property type="entry name" value="Ser/Thr_kinase_AS"/>
</dbReference>
<dbReference type="AlphaFoldDB" id="A0A8K0CLY1"/>